<name>A0A931MKY1_9SPHN</name>
<comment type="caution">
    <text evidence="4">The sequence shown here is derived from an EMBL/GenBank/DDBJ whole genome shotgun (WGS) entry which is preliminary data.</text>
</comment>
<dbReference type="PANTHER" id="PTHR16943:SF8">
    <property type="entry name" value="2-METHYLCITRATE DEHYDRATASE"/>
    <property type="match status" value="1"/>
</dbReference>
<gene>
    <name evidence="4" type="ORF">I5E68_10130</name>
</gene>
<comment type="similarity">
    <text evidence="1">Belongs to the PrpD family.</text>
</comment>
<evidence type="ECO:0000259" key="3">
    <source>
        <dbReference type="Pfam" id="PF19305"/>
    </source>
</evidence>
<dbReference type="Pfam" id="PF03972">
    <property type="entry name" value="MmgE_PrpD_N"/>
    <property type="match status" value="1"/>
</dbReference>
<dbReference type="EMBL" id="JADZGI010000001">
    <property type="protein sequence ID" value="MBH0113303.1"/>
    <property type="molecule type" value="Genomic_DNA"/>
</dbReference>
<reference evidence="4" key="1">
    <citation type="submission" date="2020-11" db="EMBL/GenBank/DDBJ databases">
        <title>Novosphingobium aureum sp. nov., a marine bacterium isolated from sediment of a salt flat.</title>
        <authorList>
            <person name="Yoo Y."/>
            <person name="Kim J.-J."/>
        </authorList>
    </citation>
    <scope>NUCLEOTIDE SEQUENCE</scope>
    <source>
        <strain evidence="4">YJ-S2-02</strain>
    </source>
</reference>
<dbReference type="Gene3D" id="3.30.1330.120">
    <property type="entry name" value="2-methylcitrate dehydratase PrpD"/>
    <property type="match status" value="1"/>
</dbReference>
<dbReference type="PANTHER" id="PTHR16943">
    <property type="entry name" value="2-METHYLCITRATE DEHYDRATASE-RELATED"/>
    <property type="match status" value="1"/>
</dbReference>
<evidence type="ECO:0000256" key="1">
    <source>
        <dbReference type="ARBA" id="ARBA00006174"/>
    </source>
</evidence>
<dbReference type="AlphaFoldDB" id="A0A931MKY1"/>
<accession>A0A931MKY1</accession>
<feature type="domain" description="MmgE/PrpD C-terminal" evidence="3">
    <location>
        <begin position="274"/>
        <end position="425"/>
    </location>
</feature>
<dbReference type="InterPro" id="IPR036148">
    <property type="entry name" value="MmgE/PrpD_sf"/>
</dbReference>
<dbReference type="Gene3D" id="1.10.4100.10">
    <property type="entry name" value="2-methylcitrate dehydratase PrpD"/>
    <property type="match status" value="1"/>
</dbReference>
<dbReference type="SUPFAM" id="SSF103378">
    <property type="entry name" value="2-methylcitrate dehydratase PrpD"/>
    <property type="match status" value="1"/>
</dbReference>
<dbReference type="InterPro" id="IPR042188">
    <property type="entry name" value="MmgE/PrpD_sf_2"/>
</dbReference>
<dbReference type="InterPro" id="IPR045336">
    <property type="entry name" value="MmgE_PrpD_N"/>
</dbReference>
<dbReference type="GO" id="GO:0016829">
    <property type="term" value="F:lyase activity"/>
    <property type="evidence" value="ECO:0007669"/>
    <property type="project" value="InterPro"/>
</dbReference>
<organism evidence="4 5">
    <name type="scientific">Novosphingobium aureum</name>
    <dbReference type="NCBI Taxonomy" id="2792964"/>
    <lineage>
        <taxon>Bacteria</taxon>
        <taxon>Pseudomonadati</taxon>
        <taxon>Pseudomonadota</taxon>
        <taxon>Alphaproteobacteria</taxon>
        <taxon>Sphingomonadales</taxon>
        <taxon>Sphingomonadaceae</taxon>
        <taxon>Novosphingobium</taxon>
    </lineage>
</organism>
<feature type="domain" description="MmgE/PrpD N-terminal" evidence="2">
    <location>
        <begin position="15"/>
        <end position="251"/>
    </location>
</feature>
<dbReference type="InterPro" id="IPR045337">
    <property type="entry name" value="MmgE_PrpD_C"/>
</dbReference>
<dbReference type="RefSeq" id="WP_197163439.1">
    <property type="nucleotide sequence ID" value="NZ_JADZGI010000001.1"/>
</dbReference>
<evidence type="ECO:0000259" key="2">
    <source>
        <dbReference type="Pfam" id="PF03972"/>
    </source>
</evidence>
<evidence type="ECO:0000313" key="4">
    <source>
        <dbReference type="EMBL" id="MBH0113303.1"/>
    </source>
</evidence>
<dbReference type="Proteomes" id="UP000617634">
    <property type="component" value="Unassembled WGS sequence"/>
</dbReference>
<keyword evidence="5" id="KW-1185">Reference proteome</keyword>
<dbReference type="InterPro" id="IPR042183">
    <property type="entry name" value="MmgE/PrpD_sf_1"/>
</dbReference>
<evidence type="ECO:0000313" key="5">
    <source>
        <dbReference type="Proteomes" id="UP000617634"/>
    </source>
</evidence>
<sequence>MSTGGDNLQNPAHVLVDHALSLEWDAIPTEAQAMARTFLHDSLAVGAAGRNAAHAEGVFAMASGWGEGRDASVLGRPGVRLPAPSAAFVNGFQIHGQEYDCVHEPAVLHPMATALAALLADAERGPAVAGTDFLAAIVAAVDVSVTLGIAAPDALTFFRPATAGIFGCVAGIARMRRMSRAQALDAFGHALALVSGTMQAHVEGKPALPVQVANAARNALVAIDLARTGMPGVEHPLDGPFGFFALMEKREALAPALARLGDGHRITEVSWKPFPTGRAGHGGIVAVQDLMREQGLSAQDLESLEYHAPPLIHRLVGRPAKPGMEPGYARLCMQYLAAVTLLRGKVALGDFQRASLDDPEVHALAGKIAVIANDNPDMAAFAPARAIARTRSGETLVRDVEVQFGSPQWPLSREQHMEKALGCLEFAGLGACHEPLLTAVDELVSATDAMATLRASGVMG</sequence>
<dbReference type="Pfam" id="PF19305">
    <property type="entry name" value="MmgE_PrpD_C"/>
    <property type="match status" value="1"/>
</dbReference>
<dbReference type="InterPro" id="IPR005656">
    <property type="entry name" value="MmgE_PrpD"/>
</dbReference>
<protein>
    <submittedName>
        <fullName evidence="4">MmgE/PrpD family protein</fullName>
    </submittedName>
</protein>
<proteinExistence type="inferred from homology"/>